<dbReference type="AlphaFoldDB" id="A0A9Q0HU73"/>
<dbReference type="Gene3D" id="3.30.497.10">
    <property type="entry name" value="Antithrombin, subunit I, domain 2"/>
    <property type="match status" value="1"/>
</dbReference>
<dbReference type="InterPro" id="IPR036186">
    <property type="entry name" value="Serpin_sf"/>
</dbReference>
<evidence type="ECO:0000256" key="1">
    <source>
        <dbReference type="ARBA" id="ARBA00009500"/>
    </source>
</evidence>
<dbReference type="OrthoDB" id="1063785at2759"/>
<comment type="similarity">
    <text evidence="1">Belongs to the serpin family.</text>
</comment>
<dbReference type="Proteomes" id="UP001151287">
    <property type="component" value="Unassembled WGS sequence"/>
</dbReference>
<dbReference type="InterPro" id="IPR000215">
    <property type="entry name" value="Serpin_fam"/>
</dbReference>
<accession>A0A9Q0HU73</accession>
<proteinExistence type="inferred from homology"/>
<sequence length="141" mass="15103">MREAIAAQTSFSLRLSSYLLSLSRPAGSNLAFSPLYLHSVLGLLTAGSSGPTHQQLLSFLGFPLASDLASLHLQISNVILADGSAAGGPCLRYAGGVWMDDSLRLKNSFREVAGSVYKAEAHAIPFRSMVRSLTEDLFFNL</sequence>
<organism evidence="3 4">
    <name type="scientific">Rhynchospora breviuscula</name>
    <dbReference type="NCBI Taxonomy" id="2022672"/>
    <lineage>
        <taxon>Eukaryota</taxon>
        <taxon>Viridiplantae</taxon>
        <taxon>Streptophyta</taxon>
        <taxon>Embryophyta</taxon>
        <taxon>Tracheophyta</taxon>
        <taxon>Spermatophyta</taxon>
        <taxon>Magnoliopsida</taxon>
        <taxon>Liliopsida</taxon>
        <taxon>Poales</taxon>
        <taxon>Cyperaceae</taxon>
        <taxon>Cyperoideae</taxon>
        <taxon>Rhynchosporeae</taxon>
        <taxon>Rhynchospora</taxon>
    </lineage>
</organism>
<dbReference type="PANTHER" id="PTHR11461">
    <property type="entry name" value="SERINE PROTEASE INHIBITOR, SERPIN"/>
    <property type="match status" value="1"/>
</dbReference>
<dbReference type="PANTHER" id="PTHR11461:SF211">
    <property type="entry name" value="GH10112P-RELATED"/>
    <property type="match status" value="1"/>
</dbReference>
<dbReference type="GO" id="GO:0004867">
    <property type="term" value="F:serine-type endopeptidase inhibitor activity"/>
    <property type="evidence" value="ECO:0007669"/>
    <property type="project" value="InterPro"/>
</dbReference>
<comment type="caution">
    <text evidence="3">The sequence shown here is derived from an EMBL/GenBank/DDBJ whole genome shotgun (WGS) entry which is preliminary data.</text>
</comment>
<dbReference type="Pfam" id="PF00079">
    <property type="entry name" value="Serpin"/>
    <property type="match status" value="1"/>
</dbReference>
<evidence type="ECO:0000313" key="4">
    <source>
        <dbReference type="Proteomes" id="UP001151287"/>
    </source>
</evidence>
<name>A0A9Q0HU73_9POAL</name>
<dbReference type="InterPro" id="IPR042178">
    <property type="entry name" value="Serpin_sf_1"/>
</dbReference>
<evidence type="ECO:0000313" key="3">
    <source>
        <dbReference type="EMBL" id="KAJ1698591.1"/>
    </source>
</evidence>
<dbReference type="SUPFAM" id="SSF56574">
    <property type="entry name" value="Serpins"/>
    <property type="match status" value="1"/>
</dbReference>
<feature type="domain" description="Serpin" evidence="2">
    <location>
        <begin position="7"/>
        <end position="128"/>
    </location>
</feature>
<reference evidence="3" key="1">
    <citation type="journal article" date="2022" name="Cell">
        <title>Repeat-based holocentromeres influence genome architecture and karyotype evolution.</title>
        <authorList>
            <person name="Hofstatter P.G."/>
            <person name="Thangavel G."/>
            <person name="Lux T."/>
            <person name="Neumann P."/>
            <person name="Vondrak T."/>
            <person name="Novak P."/>
            <person name="Zhang M."/>
            <person name="Costa L."/>
            <person name="Castellani M."/>
            <person name="Scott A."/>
            <person name="Toegelov H."/>
            <person name="Fuchs J."/>
            <person name="Mata-Sucre Y."/>
            <person name="Dias Y."/>
            <person name="Vanzela A.L.L."/>
            <person name="Huettel B."/>
            <person name="Almeida C.C.S."/>
            <person name="Simkova H."/>
            <person name="Souza G."/>
            <person name="Pedrosa-Harand A."/>
            <person name="Macas J."/>
            <person name="Mayer K.F.X."/>
            <person name="Houben A."/>
            <person name="Marques A."/>
        </authorList>
    </citation>
    <scope>NUCLEOTIDE SEQUENCE</scope>
    <source>
        <strain evidence="3">RhyBre1mFocal</strain>
    </source>
</reference>
<dbReference type="GO" id="GO:0005615">
    <property type="term" value="C:extracellular space"/>
    <property type="evidence" value="ECO:0007669"/>
    <property type="project" value="InterPro"/>
</dbReference>
<dbReference type="EMBL" id="JAMQYH010000002">
    <property type="protein sequence ID" value="KAJ1698591.1"/>
    <property type="molecule type" value="Genomic_DNA"/>
</dbReference>
<keyword evidence="4" id="KW-1185">Reference proteome</keyword>
<dbReference type="InterPro" id="IPR023796">
    <property type="entry name" value="Serpin_dom"/>
</dbReference>
<gene>
    <name evidence="3" type="ORF">LUZ63_007103</name>
</gene>
<evidence type="ECO:0000259" key="2">
    <source>
        <dbReference type="Pfam" id="PF00079"/>
    </source>
</evidence>
<protein>
    <recommendedName>
        <fullName evidence="2">Serpin domain-containing protein</fullName>
    </recommendedName>
</protein>